<dbReference type="EMBL" id="JBHSGD010000002">
    <property type="protein sequence ID" value="MFC4651647.1"/>
    <property type="molecule type" value="Genomic_DNA"/>
</dbReference>
<evidence type="ECO:0000256" key="1">
    <source>
        <dbReference type="ARBA" id="ARBA00010613"/>
    </source>
</evidence>
<protein>
    <submittedName>
        <fullName evidence="3">Carbon-nitrogen family hydrolase</fullName>
    </submittedName>
</protein>
<dbReference type="SUPFAM" id="SSF56317">
    <property type="entry name" value="Carbon-nitrogen hydrolase"/>
    <property type="match status" value="1"/>
</dbReference>
<dbReference type="Gene3D" id="3.60.110.10">
    <property type="entry name" value="Carbon-nitrogen hydrolase"/>
    <property type="match status" value="1"/>
</dbReference>
<sequence length="260" mass="29150">MVKIALAQMDVIFAEPEKNFEKVGEFTKLAAEKKADVVVFPEMWNTGYALSNLTELADSDGKRTKKFLTELSKKYQINIVGGSVATAKSGKFYNSNYIFDTDGNLVSHYDKVHLFGPMDEEKFISSGASENVFELADVKSAAVICYDIRFPEWLCTNMKQGAKILYVVAEWPEQRIEQWKILLQARAIENQAFVVAVNRVGHDLNNRFSGHSLAVGPLGNILLDAGEAESLQLIDIDVNQVDIVRGQIPVFADRRPELYH</sequence>
<dbReference type="Pfam" id="PF00795">
    <property type="entry name" value="CN_hydrolase"/>
    <property type="match status" value="1"/>
</dbReference>
<evidence type="ECO:0000259" key="2">
    <source>
        <dbReference type="PROSITE" id="PS50263"/>
    </source>
</evidence>
<accession>A0ABV9JA90</accession>
<dbReference type="InterPro" id="IPR036526">
    <property type="entry name" value="C-N_Hydrolase_sf"/>
</dbReference>
<evidence type="ECO:0000313" key="3">
    <source>
        <dbReference type="EMBL" id="MFC4651647.1"/>
    </source>
</evidence>
<dbReference type="PROSITE" id="PS01227">
    <property type="entry name" value="UPF0012"/>
    <property type="match status" value="1"/>
</dbReference>
<dbReference type="PANTHER" id="PTHR23088:SF27">
    <property type="entry name" value="DEAMINATED GLUTATHIONE AMIDASE"/>
    <property type="match status" value="1"/>
</dbReference>
<dbReference type="RefSeq" id="WP_213536585.1">
    <property type="nucleotide sequence ID" value="NZ_BOVQ01000008.1"/>
</dbReference>
<feature type="domain" description="CN hydrolase" evidence="2">
    <location>
        <begin position="2"/>
        <end position="238"/>
    </location>
</feature>
<evidence type="ECO:0000313" key="4">
    <source>
        <dbReference type="Proteomes" id="UP001595987"/>
    </source>
</evidence>
<dbReference type="CDD" id="cd07583">
    <property type="entry name" value="nitrilase_5"/>
    <property type="match status" value="1"/>
</dbReference>
<dbReference type="PROSITE" id="PS50263">
    <property type="entry name" value="CN_HYDROLASE"/>
    <property type="match status" value="1"/>
</dbReference>
<keyword evidence="3" id="KW-0378">Hydrolase</keyword>
<comment type="caution">
    <text evidence="3">The sequence shown here is derived from an EMBL/GenBank/DDBJ whole genome shotgun (WGS) entry which is preliminary data.</text>
</comment>
<dbReference type="GO" id="GO:0016787">
    <property type="term" value="F:hydrolase activity"/>
    <property type="evidence" value="ECO:0007669"/>
    <property type="project" value="UniProtKB-KW"/>
</dbReference>
<dbReference type="Proteomes" id="UP001595987">
    <property type="component" value="Unassembled WGS sequence"/>
</dbReference>
<reference evidence="4" key="1">
    <citation type="journal article" date="2019" name="Int. J. Syst. Evol. Microbiol.">
        <title>The Global Catalogue of Microorganisms (GCM) 10K type strain sequencing project: providing services to taxonomists for standard genome sequencing and annotation.</title>
        <authorList>
            <consortium name="The Broad Institute Genomics Platform"/>
            <consortium name="The Broad Institute Genome Sequencing Center for Infectious Disease"/>
            <person name="Wu L."/>
            <person name="Ma J."/>
        </authorList>
    </citation>
    <scope>NUCLEOTIDE SEQUENCE [LARGE SCALE GENOMIC DNA]</scope>
    <source>
        <strain evidence="4">CCUG 63287</strain>
    </source>
</reference>
<dbReference type="InterPro" id="IPR003010">
    <property type="entry name" value="C-N_Hydrolase"/>
</dbReference>
<keyword evidence="4" id="KW-1185">Reference proteome</keyword>
<gene>
    <name evidence="3" type="ORF">ACFO26_01815</name>
</gene>
<dbReference type="PANTHER" id="PTHR23088">
    <property type="entry name" value="NITRILASE-RELATED"/>
    <property type="match status" value="1"/>
</dbReference>
<name>A0ABV9JA90_9LACT</name>
<comment type="similarity">
    <text evidence="1">Belongs to the carbon-nitrogen hydrolase superfamily. NIT1/NIT2 family.</text>
</comment>
<organism evidence="3 4">
    <name type="scientific">Lactococcus nasutitermitis</name>
    <dbReference type="NCBI Taxonomy" id="1652957"/>
    <lineage>
        <taxon>Bacteria</taxon>
        <taxon>Bacillati</taxon>
        <taxon>Bacillota</taxon>
        <taxon>Bacilli</taxon>
        <taxon>Lactobacillales</taxon>
        <taxon>Streptococcaceae</taxon>
        <taxon>Lactococcus</taxon>
    </lineage>
</organism>
<proteinExistence type="inferred from homology"/>
<dbReference type="InterPro" id="IPR001110">
    <property type="entry name" value="UPF0012_CS"/>
</dbReference>